<gene>
    <name evidence="1" type="ORF">AMD02_15765</name>
</gene>
<dbReference type="PATRIC" id="fig|136160.3.peg.4100"/>
<name>A0A0M0KDI9_ALKHA</name>
<dbReference type="EMBL" id="LILD01000003">
    <property type="protein sequence ID" value="KOO36859.1"/>
    <property type="molecule type" value="Genomic_DNA"/>
</dbReference>
<comment type="caution">
    <text evidence="1">The sequence shown here is derived from an EMBL/GenBank/DDBJ whole genome shotgun (WGS) entry which is preliminary data.</text>
</comment>
<accession>A0A0M0KDI9</accession>
<proteinExistence type="predicted"/>
<protein>
    <submittedName>
        <fullName evidence="1">Uncharacterized protein</fullName>
    </submittedName>
</protein>
<sequence length="77" mass="8599">MVLTEKGYPSADAYEKELLSLLETVRYQAKQDTTLQIAERMLDYGVDVQLTAAVTGLTRDEILSGKRGKIPLQVKVK</sequence>
<reference evidence="1" key="1">
    <citation type="submission" date="2015-08" db="EMBL/GenBank/DDBJ databases">
        <title>Complete DNA Sequence of Pseudomonas syringae pv. actinidiae, the Causal Agent of Kiwifruit Canker Disease.</title>
        <authorList>
            <person name="Rikkerink E.H.A."/>
            <person name="Fineran P.C."/>
        </authorList>
    </citation>
    <scope>NUCLEOTIDE SEQUENCE</scope>
    <source>
        <strain evidence="1">DSM 13666</strain>
    </source>
</reference>
<dbReference type="AlphaFoldDB" id="A0A0M0KDI9"/>
<evidence type="ECO:0000313" key="1">
    <source>
        <dbReference type="EMBL" id="KOO36859.1"/>
    </source>
</evidence>
<organism evidence="1">
    <name type="scientific">Halalkalibacterium halodurans</name>
    <name type="common">Bacillus halodurans</name>
    <dbReference type="NCBI Taxonomy" id="86665"/>
    <lineage>
        <taxon>Bacteria</taxon>
        <taxon>Bacillati</taxon>
        <taxon>Bacillota</taxon>
        <taxon>Bacilli</taxon>
        <taxon>Bacillales</taxon>
        <taxon>Bacillaceae</taxon>
        <taxon>Halalkalibacterium (ex Joshi et al. 2022)</taxon>
    </lineage>
</organism>